<keyword evidence="7" id="KW-0067">ATP-binding</keyword>
<keyword evidence="9" id="KW-0812">Transmembrane</keyword>
<evidence type="ECO:0000256" key="2">
    <source>
        <dbReference type="ARBA" id="ARBA00012438"/>
    </source>
</evidence>
<dbReference type="SUPFAM" id="SSF55874">
    <property type="entry name" value="ATPase domain of HSP90 chaperone/DNA topoisomerase II/histidine kinase"/>
    <property type="match status" value="1"/>
</dbReference>
<protein>
    <recommendedName>
        <fullName evidence="2">histidine kinase</fullName>
        <ecNumber evidence="2">2.7.13.3</ecNumber>
    </recommendedName>
</protein>
<feature type="transmembrane region" description="Helical" evidence="9">
    <location>
        <begin position="235"/>
        <end position="258"/>
    </location>
</feature>
<dbReference type="CDD" id="cd16917">
    <property type="entry name" value="HATPase_UhpB-NarQ-NarX-like"/>
    <property type="match status" value="1"/>
</dbReference>
<evidence type="ECO:0000256" key="5">
    <source>
        <dbReference type="ARBA" id="ARBA00022741"/>
    </source>
</evidence>
<evidence type="ECO:0000259" key="10">
    <source>
        <dbReference type="Pfam" id="PF07730"/>
    </source>
</evidence>
<comment type="catalytic activity">
    <reaction evidence="1">
        <text>ATP + protein L-histidine = ADP + protein N-phospho-L-histidine.</text>
        <dbReference type="EC" id="2.7.13.3"/>
    </reaction>
</comment>
<feature type="domain" description="Signal transduction histidine kinase subgroup 3 dimerisation and phosphoacceptor" evidence="10">
    <location>
        <begin position="305"/>
        <end position="371"/>
    </location>
</feature>
<evidence type="ECO:0000256" key="8">
    <source>
        <dbReference type="ARBA" id="ARBA00023012"/>
    </source>
</evidence>
<dbReference type="InterPro" id="IPR025828">
    <property type="entry name" value="Put_sensor_dom"/>
</dbReference>
<evidence type="ECO:0000256" key="9">
    <source>
        <dbReference type="SAM" id="Phobius"/>
    </source>
</evidence>
<dbReference type="Gene3D" id="1.20.5.1930">
    <property type="match status" value="1"/>
</dbReference>
<gene>
    <name evidence="12" type="ORF">FCG67_06770</name>
</gene>
<dbReference type="InterPro" id="IPR011712">
    <property type="entry name" value="Sig_transdc_His_kin_sub3_dim/P"/>
</dbReference>
<evidence type="ECO:0000313" key="13">
    <source>
        <dbReference type="Proteomes" id="UP000305109"/>
    </source>
</evidence>
<dbReference type="EC" id="2.7.13.3" evidence="2"/>
<dbReference type="Proteomes" id="UP000305109">
    <property type="component" value="Unassembled WGS sequence"/>
</dbReference>
<keyword evidence="9" id="KW-0472">Membrane</keyword>
<name>A0ABY2RM20_9NOCA</name>
<dbReference type="EMBL" id="SUMD01000003">
    <property type="protein sequence ID" value="TJZ79339.1"/>
    <property type="molecule type" value="Genomic_DNA"/>
</dbReference>
<dbReference type="InterPro" id="IPR050482">
    <property type="entry name" value="Sensor_HK_TwoCompSys"/>
</dbReference>
<dbReference type="InterPro" id="IPR036890">
    <property type="entry name" value="HATPase_C_sf"/>
</dbReference>
<keyword evidence="8" id="KW-0902">Two-component regulatory system</keyword>
<keyword evidence="4" id="KW-0808">Transferase</keyword>
<evidence type="ECO:0000313" key="12">
    <source>
        <dbReference type="EMBL" id="TJZ79339.1"/>
    </source>
</evidence>
<keyword evidence="3" id="KW-0597">Phosphoprotein</keyword>
<dbReference type="GO" id="GO:0016301">
    <property type="term" value="F:kinase activity"/>
    <property type="evidence" value="ECO:0007669"/>
    <property type="project" value="UniProtKB-KW"/>
</dbReference>
<feature type="transmembrane region" description="Helical" evidence="9">
    <location>
        <begin position="119"/>
        <end position="140"/>
    </location>
</feature>
<dbReference type="Gene3D" id="3.30.565.10">
    <property type="entry name" value="Histidine kinase-like ATPase, C-terminal domain"/>
    <property type="match status" value="1"/>
</dbReference>
<feature type="transmembrane region" description="Helical" evidence="9">
    <location>
        <begin position="194"/>
        <end position="223"/>
    </location>
</feature>
<dbReference type="Pfam" id="PF07730">
    <property type="entry name" value="HisKA_3"/>
    <property type="match status" value="1"/>
</dbReference>
<organism evidence="12 13">
    <name type="scientific">Rhodococcus oryzae</name>
    <dbReference type="NCBI Taxonomy" id="2571143"/>
    <lineage>
        <taxon>Bacteria</taxon>
        <taxon>Bacillati</taxon>
        <taxon>Actinomycetota</taxon>
        <taxon>Actinomycetes</taxon>
        <taxon>Mycobacteriales</taxon>
        <taxon>Nocardiaceae</taxon>
        <taxon>Rhodococcus</taxon>
    </lineage>
</organism>
<keyword evidence="13" id="KW-1185">Reference proteome</keyword>
<sequence length="498" mass="52678">MRPRPVTIDGRSGMSMEPACPSAAPESAWNAHELLVWISLPGLVGPPARPRSCAALWWDRSIEPTARGSTVTAPGSLPIRRNPLRAWLSVDWWLAVLSLLSAVLSGIVGLLLITLLAAVALTLPMALLGVLVFACTIPAVRGADAAQRAAVRFLGGGRIAEPERPGGPTRRARFVATARDPALWRSLAYWFLRIPLGVLLPIVVAALFTAPLTLTLAPVAWLLTDPRDSELREHFVGLPAMLAVGAVGAVGAVWLMLLTPLLVSSLARADWWCTRMLLGASTTQERMAQLTESRARVIDAAEADRRRIERDLHDGAQQRLVSVSISLGQARSRVAASEDETLRTLLDDAHRETKNAIGEIRALTRGLHPPILTDRGLDAALSSVATLCAVPVDIDVAAELAGVGRPSAALESNIYFLVSEALTNVSKHANATRATVAVKRVGSAIRVTVDDNGDGGAQILPSGGLAGLADRLSGVDGTLRVESPAGGPTRLLVEVPCG</sequence>
<comment type="caution">
    <text evidence="12">The sequence shown here is derived from an EMBL/GenBank/DDBJ whole genome shotgun (WGS) entry which is preliminary data.</text>
</comment>
<feature type="domain" description="Putative sensor" evidence="11">
    <location>
        <begin position="99"/>
        <end position="278"/>
    </location>
</feature>
<keyword evidence="5" id="KW-0547">Nucleotide-binding</keyword>
<feature type="transmembrane region" description="Helical" evidence="9">
    <location>
        <begin position="90"/>
        <end position="113"/>
    </location>
</feature>
<dbReference type="PANTHER" id="PTHR24421">
    <property type="entry name" value="NITRATE/NITRITE SENSOR PROTEIN NARX-RELATED"/>
    <property type="match status" value="1"/>
</dbReference>
<keyword evidence="9" id="KW-1133">Transmembrane helix</keyword>
<dbReference type="PANTHER" id="PTHR24421:SF10">
    <property type="entry name" value="NITRATE_NITRITE SENSOR PROTEIN NARQ"/>
    <property type="match status" value="1"/>
</dbReference>
<evidence type="ECO:0000256" key="6">
    <source>
        <dbReference type="ARBA" id="ARBA00022777"/>
    </source>
</evidence>
<evidence type="ECO:0000256" key="1">
    <source>
        <dbReference type="ARBA" id="ARBA00000085"/>
    </source>
</evidence>
<proteinExistence type="predicted"/>
<evidence type="ECO:0000256" key="4">
    <source>
        <dbReference type="ARBA" id="ARBA00022679"/>
    </source>
</evidence>
<reference evidence="12 13" key="1">
    <citation type="submission" date="2019-04" db="EMBL/GenBank/DDBJ databases">
        <title>Rhodococcus oryzae sp. nov., a novel actinomycete isolated from rhizosphere soil of rice (Oryza sativa L.).</title>
        <authorList>
            <person name="Li C."/>
        </authorList>
    </citation>
    <scope>NUCLEOTIDE SEQUENCE [LARGE SCALE GENOMIC DNA]</scope>
    <source>
        <strain evidence="12 13">NEAU-CX67</strain>
    </source>
</reference>
<evidence type="ECO:0000256" key="7">
    <source>
        <dbReference type="ARBA" id="ARBA00022840"/>
    </source>
</evidence>
<accession>A0ABY2RM20</accession>
<dbReference type="Pfam" id="PF13796">
    <property type="entry name" value="Sensor"/>
    <property type="match status" value="1"/>
</dbReference>
<keyword evidence="6 12" id="KW-0418">Kinase</keyword>
<evidence type="ECO:0000256" key="3">
    <source>
        <dbReference type="ARBA" id="ARBA00022553"/>
    </source>
</evidence>
<evidence type="ECO:0000259" key="11">
    <source>
        <dbReference type="Pfam" id="PF13796"/>
    </source>
</evidence>